<protein>
    <recommendedName>
        <fullName evidence="2">C2H2-type domain-containing protein</fullName>
    </recommendedName>
</protein>
<dbReference type="Proteomes" id="UP001367676">
    <property type="component" value="Unassembled WGS sequence"/>
</dbReference>
<feature type="domain" description="C2H2-type" evidence="2">
    <location>
        <begin position="65"/>
        <end position="93"/>
    </location>
</feature>
<evidence type="ECO:0000313" key="4">
    <source>
        <dbReference type="Proteomes" id="UP001367676"/>
    </source>
</evidence>
<accession>A0AAN9T6W8</accession>
<dbReference type="InterPro" id="IPR036236">
    <property type="entry name" value="Znf_C2H2_sf"/>
</dbReference>
<dbReference type="InterPro" id="IPR013087">
    <property type="entry name" value="Znf_C2H2_type"/>
</dbReference>
<dbReference type="SUPFAM" id="SSF57667">
    <property type="entry name" value="beta-beta-alpha zinc fingers"/>
    <property type="match status" value="1"/>
</dbReference>
<dbReference type="Pfam" id="PF00096">
    <property type="entry name" value="zf-C2H2"/>
    <property type="match status" value="2"/>
</dbReference>
<dbReference type="AlphaFoldDB" id="A0AAN9T6W8"/>
<dbReference type="PROSITE" id="PS00028">
    <property type="entry name" value="ZINC_FINGER_C2H2_1"/>
    <property type="match status" value="1"/>
</dbReference>
<organism evidence="3 4">
    <name type="scientific">Parthenolecanium corni</name>
    <dbReference type="NCBI Taxonomy" id="536013"/>
    <lineage>
        <taxon>Eukaryota</taxon>
        <taxon>Metazoa</taxon>
        <taxon>Ecdysozoa</taxon>
        <taxon>Arthropoda</taxon>
        <taxon>Hexapoda</taxon>
        <taxon>Insecta</taxon>
        <taxon>Pterygota</taxon>
        <taxon>Neoptera</taxon>
        <taxon>Paraneoptera</taxon>
        <taxon>Hemiptera</taxon>
        <taxon>Sternorrhyncha</taxon>
        <taxon>Coccoidea</taxon>
        <taxon>Coccidae</taxon>
        <taxon>Parthenolecanium</taxon>
    </lineage>
</organism>
<evidence type="ECO:0000313" key="3">
    <source>
        <dbReference type="EMBL" id="KAK7573695.1"/>
    </source>
</evidence>
<proteinExistence type="predicted"/>
<evidence type="ECO:0000259" key="2">
    <source>
        <dbReference type="PROSITE" id="PS50157"/>
    </source>
</evidence>
<comment type="caution">
    <text evidence="3">The sequence shown here is derived from an EMBL/GenBank/DDBJ whole genome shotgun (WGS) entry which is preliminary data.</text>
</comment>
<keyword evidence="1" id="KW-0863">Zinc-finger</keyword>
<dbReference type="PROSITE" id="PS50157">
    <property type="entry name" value="ZINC_FINGER_C2H2_2"/>
    <property type="match status" value="1"/>
</dbReference>
<keyword evidence="1" id="KW-0479">Metal-binding</keyword>
<keyword evidence="1" id="KW-0862">Zinc</keyword>
<keyword evidence="4" id="KW-1185">Reference proteome</keyword>
<dbReference type="GO" id="GO:0008270">
    <property type="term" value="F:zinc ion binding"/>
    <property type="evidence" value="ECO:0007669"/>
    <property type="project" value="UniProtKB-KW"/>
</dbReference>
<dbReference type="EMBL" id="JBBCAQ010000037">
    <property type="protein sequence ID" value="KAK7573695.1"/>
    <property type="molecule type" value="Genomic_DNA"/>
</dbReference>
<sequence>MSHQWLKEYVLPDLLETDSNEQTIDCNAVDPMKPHRCLTCGKAYKRKYGLHRHVTYECLDSIPLFECQLCSKKFKRKDILDRHLQWIHHSNKNT</sequence>
<evidence type="ECO:0000256" key="1">
    <source>
        <dbReference type="PROSITE-ProRule" id="PRU00042"/>
    </source>
</evidence>
<dbReference type="SMART" id="SM00355">
    <property type="entry name" value="ZnF_C2H2"/>
    <property type="match status" value="2"/>
</dbReference>
<dbReference type="Gene3D" id="3.30.160.60">
    <property type="entry name" value="Classic Zinc Finger"/>
    <property type="match status" value="1"/>
</dbReference>
<gene>
    <name evidence="3" type="ORF">V9T40_010886</name>
</gene>
<reference evidence="3 4" key="1">
    <citation type="submission" date="2024-03" db="EMBL/GenBank/DDBJ databases">
        <title>Adaptation during the transition from Ophiocordyceps entomopathogen to insect associate is accompanied by gene loss and intensified selection.</title>
        <authorList>
            <person name="Ward C.M."/>
            <person name="Onetto C.A."/>
            <person name="Borneman A.R."/>
        </authorList>
    </citation>
    <scope>NUCLEOTIDE SEQUENCE [LARGE SCALE GENOMIC DNA]</scope>
    <source>
        <strain evidence="3">AWRI1</strain>
        <tissue evidence="3">Single Adult Female</tissue>
    </source>
</reference>
<name>A0AAN9T6W8_9HEMI</name>